<evidence type="ECO:0000259" key="1">
    <source>
        <dbReference type="Pfam" id="PF13649"/>
    </source>
</evidence>
<dbReference type="RefSeq" id="WP_141632563.1">
    <property type="nucleotide sequence ID" value="NZ_VIGB01000003.1"/>
</dbReference>
<dbReference type="InterPro" id="IPR041698">
    <property type="entry name" value="Methyltransf_25"/>
</dbReference>
<dbReference type="Proteomes" id="UP000319103">
    <property type="component" value="Unassembled WGS sequence"/>
</dbReference>
<keyword evidence="2" id="KW-0808">Transferase</keyword>
<accession>A0A540VYJ6</accession>
<organism evidence="2 3">
    <name type="scientific">Kitasatospora acidiphila</name>
    <dbReference type="NCBI Taxonomy" id="2567942"/>
    <lineage>
        <taxon>Bacteria</taxon>
        <taxon>Bacillati</taxon>
        <taxon>Actinomycetota</taxon>
        <taxon>Actinomycetes</taxon>
        <taxon>Kitasatosporales</taxon>
        <taxon>Streptomycetaceae</taxon>
        <taxon>Kitasatospora</taxon>
    </lineage>
</organism>
<reference evidence="2 3" key="1">
    <citation type="submission" date="2019-06" db="EMBL/GenBank/DDBJ databases">
        <title>Description of Kitasatospora acidophila sp. nov. isolated from pine grove soil, and reclassification of Streptomyces novaecaesareae to Kitasatospora novaeceasareae comb. nov.</title>
        <authorList>
            <person name="Kim M.J."/>
        </authorList>
    </citation>
    <scope>NUCLEOTIDE SEQUENCE [LARGE SCALE GENOMIC DNA]</scope>
    <source>
        <strain evidence="2 3">MMS16-CNU292</strain>
    </source>
</reference>
<keyword evidence="2" id="KW-0489">Methyltransferase</keyword>
<keyword evidence="3" id="KW-1185">Reference proteome</keyword>
<dbReference type="Gene3D" id="3.40.50.150">
    <property type="entry name" value="Vaccinia Virus protein VP39"/>
    <property type="match status" value="1"/>
</dbReference>
<dbReference type="SUPFAM" id="SSF53335">
    <property type="entry name" value="S-adenosyl-L-methionine-dependent methyltransferases"/>
    <property type="match status" value="1"/>
</dbReference>
<dbReference type="InterPro" id="IPR029063">
    <property type="entry name" value="SAM-dependent_MTases_sf"/>
</dbReference>
<dbReference type="OrthoDB" id="3172472at2"/>
<dbReference type="AlphaFoldDB" id="A0A540VYJ6"/>
<sequence>MDLLVGQPEISVFPPLDSEAEWLAGAHGADILEYLRAARATEGPVLDLGSGDGRFAVPLARHGFDVDAVDHDGPSLVRLRDWAGRLDVVRGRVTTIEADLAQLRLSRSYGLVMLAAGTVLELPRAVRPALFRQVAAHLRNGGVLALDYICARRPRIMAPGLETAAIVGDLRAAGLRIRRRDTRPLCEGLESTFLLCAPRGR</sequence>
<protein>
    <submittedName>
        <fullName evidence="2">Class I SAM-dependent methyltransferase</fullName>
    </submittedName>
</protein>
<dbReference type="GO" id="GO:0032259">
    <property type="term" value="P:methylation"/>
    <property type="evidence" value="ECO:0007669"/>
    <property type="project" value="UniProtKB-KW"/>
</dbReference>
<comment type="caution">
    <text evidence="2">The sequence shown here is derived from an EMBL/GenBank/DDBJ whole genome shotgun (WGS) entry which is preliminary data.</text>
</comment>
<dbReference type="EMBL" id="VIGB01000003">
    <property type="protein sequence ID" value="TQF01840.1"/>
    <property type="molecule type" value="Genomic_DNA"/>
</dbReference>
<evidence type="ECO:0000313" key="2">
    <source>
        <dbReference type="EMBL" id="TQF01840.1"/>
    </source>
</evidence>
<dbReference type="GO" id="GO:0008168">
    <property type="term" value="F:methyltransferase activity"/>
    <property type="evidence" value="ECO:0007669"/>
    <property type="project" value="UniProtKB-KW"/>
</dbReference>
<name>A0A540VYJ6_9ACTN</name>
<gene>
    <name evidence="2" type="ORF">E6W39_05665</name>
</gene>
<proteinExistence type="predicted"/>
<evidence type="ECO:0000313" key="3">
    <source>
        <dbReference type="Proteomes" id="UP000319103"/>
    </source>
</evidence>
<dbReference type="CDD" id="cd02440">
    <property type="entry name" value="AdoMet_MTases"/>
    <property type="match status" value="1"/>
</dbReference>
<dbReference type="Pfam" id="PF13649">
    <property type="entry name" value="Methyltransf_25"/>
    <property type="match status" value="1"/>
</dbReference>
<feature type="domain" description="Methyltransferase" evidence="1">
    <location>
        <begin position="45"/>
        <end position="142"/>
    </location>
</feature>